<keyword evidence="1" id="KW-1133">Transmembrane helix</keyword>
<feature type="transmembrane region" description="Helical" evidence="1">
    <location>
        <begin position="12"/>
        <end position="34"/>
    </location>
</feature>
<feature type="domain" description="DUF7703" evidence="2">
    <location>
        <begin position="6"/>
        <end position="254"/>
    </location>
</feature>
<evidence type="ECO:0000313" key="3">
    <source>
        <dbReference type="EMBL" id="KAH7302964.1"/>
    </source>
</evidence>
<dbReference type="PANTHER" id="PTHR37013:SF4">
    <property type="entry name" value="INTEGRAL MEMBRANE PROTEIN"/>
    <property type="match status" value="1"/>
</dbReference>
<keyword evidence="4" id="KW-1185">Reference proteome</keyword>
<feature type="transmembrane region" description="Helical" evidence="1">
    <location>
        <begin position="46"/>
        <end position="71"/>
    </location>
</feature>
<evidence type="ECO:0000256" key="1">
    <source>
        <dbReference type="SAM" id="Phobius"/>
    </source>
</evidence>
<gene>
    <name evidence="3" type="ORF">B0I35DRAFT_403006</name>
</gene>
<feature type="transmembrane region" description="Helical" evidence="1">
    <location>
        <begin position="113"/>
        <end position="134"/>
    </location>
</feature>
<keyword evidence="1" id="KW-0472">Membrane</keyword>
<dbReference type="AlphaFoldDB" id="A0A8K0WJ23"/>
<organism evidence="3 4">
    <name type="scientific">Stachybotrys elegans</name>
    <dbReference type="NCBI Taxonomy" id="80388"/>
    <lineage>
        <taxon>Eukaryota</taxon>
        <taxon>Fungi</taxon>
        <taxon>Dikarya</taxon>
        <taxon>Ascomycota</taxon>
        <taxon>Pezizomycotina</taxon>
        <taxon>Sordariomycetes</taxon>
        <taxon>Hypocreomycetidae</taxon>
        <taxon>Hypocreales</taxon>
        <taxon>Stachybotryaceae</taxon>
        <taxon>Stachybotrys</taxon>
    </lineage>
</organism>
<dbReference type="OrthoDB" id="405906at2759"/>
<keyword evidence="1" id="KW-0812">Transmembrane</keyword>
<comment type="caution">
    <text evidence="3">The sequence shown here is derived from an EMBL/GenBank/DDBJ whole genome shotgun (WGS) entry which is preliminary data.</text>
</comment>
<dbReference type="PANTHER" id="PTHR37013">
    <property type="entry name" value="INTEGRAL MEMBRANE PROTEIN (AFU_ORTHOLOGUE AFUA_1G05950)-RELATED"/>
    <property type="match status" value="1"/>
</dbReference>
<proteinExistence type="predicted"/>
<dbReference type="Proteomes" id="UP000813444">
    <property type="component" value="Unassembled WGS sequence"/>
</dbReference>
<reference evidence="3" key="1">
    <citation type="journal article" date="2021" name="Nat. Commun.">
        <title>Genetic determinants of endophytism in the Arabidopsis root mycobiome.</title>
        <authorList>
            <person name="Mesny F."/>
            <person name="Miyauchi S."/>
            <person name="Thiergart T."/>
            <person name="Pickel B."/>
            <person name="Atanasova L."/>
            <person name="Karlsson M."/>
            <person name="Huettel B."/>
            <person name="Barry K.W."/>
            <person name="Haridas S."/>
            <person name="Chen C."/>
            <person name="Bauer D."/>
            <person name="Andreopoulos W."/>
            <person name="Pangilinan J."/>
            <person name="LaButti K."/>
            <person name="Riley R."/>
            <person name="Lipzen A."/>
            <person name="Clum A."/>
            <person name="Drula E."/>
            <person name="Henrissat B."/>
            <person name="Kohler A."/>
            <person name="Grigoriev I.V."/>
            <person name="Martin F.M."/>
            <person name="Hacquard S."/>
        </authorList>
    </citation>
    <scope>NUCLEOTIDE SEQUENCE</scope>
    <source>
        <strain evidence="3">MPI-CAGE-CH-0235</strain>
    </source>
</reference>
<feature type="transmembrane region" description="Helical" evidence="1">
    <location>
        <begin position="196"/>
        <end position="220"/>
    </location>
</feature>
<dbReference type="InterPro" id="IPR056120">
    <property type="entry name" value="DUF7703"/>
</dbReference>
<evidence type="ECO:0000259" key="2">
    <source>
        <dbReference type="Pfam" id="PF24802"/>
    </source>
</evidence>
<sequence>MPGETGPVSPPLAVSLTITALFGMACLNCAEIPIMVLYTFRRYTGLYFWSIIVADLGTVIYAIVNLLRLFALAPNTLMSVLLALSWWGMVTGQSVILYSRLHLVVYNKKKTRGVLIMIITNFFIIHIPLSVLWIGCNIDPDVFLDAFNIYERLQLCAFFVQECIISGLYIWEAGHTLEPIISARGGTGKNIVHELVVINIIVIILDITLLVTLLTGHFYIQTSYQPLVYSIKLKLELFILNKLKAFVEQRPCDIMYTQYPQSQSCTGSPLGCPQHTMERACRDRPLNGRLQGPETVTTLEAIHSEYHAFTSTSRARRLFDIDYGTQ</sequence>
<evidence type="ECO:0000313" key="4">
    <source>
        <dbReference type="Proteomes" id="UP000813444"/>
    </source>
</evidence>
<dbReference type="EMBL" id="JAGPNK010000044">
    <property type="protein sequence ID" value="KAH7302964.1"/>
    <property type="molecule type" value="Genomic_DNA"/>
</dbReference>
<accession>A0A8K0WJ23</accession>
<dbReference type="Pfam" id="PF24802">
    <property type="entry name" value="DUF7703"/>
    <property type="match status" value="1"/>
</dbReference>
<feature type="transmembrane region" description="Helical" evidence="1">
    <location>
        <begin position="77"/>
        <end position="101"/>
    </location>
</feature>
<protein>
    <recommendedName>
        <fullName evidence="2">DUF7703 domain-containing protein</fullName>
    </recommendedName>
</protein>
<name>A0A8K0WJ23_9HYPO</name>